<keyword evidence="5" id="KW-0804">Transcription</keyword>
<dbReference type="FunFam" id="3.30.50.10:FF:000043">
    <property type="entry name" value="Sexual development transcription factor NsdD"/>
    <property type="match status" value="1"/>
</dbReference>
<feature type="region of interest" description="Disordered" evidence="7">
    <location>
        <begin position="382"/>
        <end position="415"/>
    </location>
</feature>
<evidence type="ECO:0000256" key="2">
    <source>
        <dbReference type="ARBA" id="ARBA00022771"/>
    </source>
</evidence>
<keyword evidence="1" id="KW-0479">Metal-binding</keyword>
<dbReference type="InterPro" id="IPR013088">
    <property type="entry name" value="Znf_NHR/GATA"/>
</dbReference>
<dbReference type="SUPFAM" id="SSF57716">
    <property type="entry name" value="Glucocorticoid receptor-like (DNA-binding domain)"/>
    <property type="match status" value="1"/>
</dbReference>
<dbReference type="GO" id="GO:0008270">
    <property type="term" value="F:zinc ion binding"/>
    <property type="evidence" value="ECO:0007669"/>
    <property type="project" value="UniProtKB-KW"/>
</dbReference>
<dbReference type="PROSITE" id="PS00344">
    <property type="entry name" value="GATA_ZN_FINGER_1"/>
    <property type="match status" value="1"/>
</dbReference>
<feature type="compositionally biased region" description="Polar residues" evidence="7">
    <location>
        <begin position="140"/>
        <end position="171"/>
    </location>
</feature>
<feature type="compositionally biased region" description="Low complexity" evidence="7">
    <location>
        <begin position="172"/>
        <end position="199"/>
    </location>
</feature>
<dbReference type="AlphaFoldDB" id="A0A1L9PEG6"/>
<evidence type="ECO:0000256" key="1">
    <source>
        <dbReference type="ARBA" id="ARBA00022723"/>
    </source>
</evidence>
<evidence type="ECO:0000313" key="9">
    <source>
        <dbReference type="EMBL" id="OJI99878.1"/>
    </source>
</evidence>
<dbReference type="Proteomes" id="UP000184073">
    <property type="component" value="Unassembled WGS sequence"/>
</dbReference>
<dbReference type="CDD" id="cd00202">
    <property type="entry name" value="ZnF_GATA"/>
    <property type="match status" value="1"/>
</dbReference>
<dbReference type="InterPro" id="IPR000679">
    <property type="entry name" value="Znf_GATA"/>
</dbReference>
<dbReference type="GeneID" id="63722116"/>
<evidence type="ECO:0000313" key="10">
    <source>
        <dbReference type="Proteomes" id="UP000184073"/>
    </source>
</evidence>
<evidence type="ECO:0000256" key="6">
    <source>
        <dbReference type="PROSITE-ProRule" id="PRU00094"/>
    </source>
</evidence>
<dbReference type="PANTHER" id="PTHR47172:SF24">
    <property type="entry name" value="GATA ZINC FINGER DOMAIN-CONTAINING PROTEIN 14-RELATED"/>
    <property type="match status" value="1"/>
</dbReference>
<evidence type="ECO:0000259" key="8">
    <source>
        <dbReference type="PROSITE" id="PS50114"/>
    </source>
</evidence>
<reference evidence="10" key="1">
    <citation type="journal article" date="2017" name="Genome Biol.">
        <title>Comparative genomics reveals high biological diversity and specific adaptations in the industrially and medically important fungal genus Aspergillus.</title>
        <authorList>
            <person name="de Vries R.P."/>
            <person name="Riley R."/>
            <person name="Wiebenga A."/>
            <person name="Aguilar-Osorio G."/>
            <person name="Amillis S."/>
            <person name="Uchima C.A."/>
            <person name="Anderluh G."/>
            <person name="Asadollahi M."/>
            <person name="Askin M."/>
            <person name="Barry K."/>
            <person name="Battaglia E."/>
            <person name="Bayram O."/>
            <person name="Benocci T."/>
            <person name="Braus-Stromeyer S.A."/>
            <person name="Caldana C."/>
            <person name="Canovas D."/>
            <person name="Cerqueira G.C."/>
            <person name="Chen F."/>
            <person name="Chen W."/>
            <person name="Choi C."/>
            <person name="Clum A."/>
            <person name="Dos Santos R.A."/>
            <person name="Damasio A.R."/>
            <person name="Diallinas G."/>
            <person name="Emri T."/>
            <person name="Fekete E."/>
            <person name="Flipphi M."/>
            <person name="Freyberg S."/>
            <person name="Gallo A."/>
            <person name="Gournas C."/>
            <person name="Habgood R."/>
            <person name="Hainaut M."/>
            <person name="Harispe M.L."/>
            <person name="Henrissat B."/>
            <person name="Hilden K.S."/>
            <person name="Hope R."/>
            <person name="Hossain A."/>
            <person name="Karabika E."/>
            <person name="Karaffa L."/>
            <person name="Karanyi Z."/>
            <person name="Krasevec N."/>
            <person name="Kuo A."/>
            <person name="Kusch H."/>
            <person name="LaButti K."/>
            <person name="Lagendijk E.L."/>
            <person name="Lapidus A."/>
            <person name="Levasseur A."/>
            <person name="Lindquist E."/>
            <person name="Lipzen A."/>
            <person name="Logrieco A.F."/>
            <person name="MacCabe A."/>
            <person name="Maekelae M.R."/>
            <person name="Malavazi I."/>
            <person name="Melin P."/>
            <person name="Meyer V."/>
            <person name="Mielnichuk N."/>
            <person name="Miskei M."/>
            <person name="Molnar A.P."/>
            <person name="Mule G."/>
            <person name="Ngan C.Y."/>
            <person name="Orejas M."/>
            <person name="Orosz E."/>
            <person name="Ouedraogo J.P."/>
            <person name="Overkamp K.M."/>
            <person name="Park H.-S."/>
            <person name="Perrone G."/>
            <person name="Piumi F."/>
            <person name="Punt P.J."/>
            <person name="Ram A.F."/>
            <person name="Ramon A."/>
            <person name="Rauscher S."/>
            <person name="Record E."/>
            <person name="Riano-Pachon D.M."/>
            <person name="Robert V."/>
            <person name="Roehrig J."/>
            <person name="Ruller R."/>
            <person name="Salamov A."/>
            <person name="Salih N.S."/>
            <person name="Samson R.A."/>
            <person name="Sandor E."/>
            <person name="Sanguinetti M."/>
            <person name="Schuetze T."/>
            <person name="Sepcic K."/>
            <person name="Shelest E."/>
            <person name="Sherlock G."/>
            <person name="Sophianopoulou V."/>
            <person name="Squina F.M."/>
            <person name="Sun H."/>
            <person name="Susca A."/>
            <person name="Todd R.B."/>
            <person name="Tsang A."/>
            <person name="Unkles S.E."/>
            <person name="van de Wiele N."/>
            <person name="van Rossen-Uffink D."/>
            <person name="Oliveira J.V."/>
            <person name="Vesth T.C."/>
            <person name="Visser J."/>
            <person name="Yu J.-H."/>
            <person name="Zhou M."/>
            <person name="Andersen M.R."/>
            <person name="Archer D.B."/>
            <person name="Baker S.E."/>
            <person name="Benoit I."/>
            <person name="Brakhage A.A."/>
            <person name="Braus G.H."/>
            <person name="Fischer R."/>
            <person name="Frisvad J.C."/>
            <person name="Goldman G.H."/>
            <person name="Houbraken J."/>
            <person name="Oakley B."/>
            <person name="Pocsi I."/>
            <person name="Scazzocchio C."/>
            <person name="Seiboth B."/>
            <person name="vanKuyk P.A."/>
            <person name="Wortman J."/>
            <person name="Dyer P.S."/>
            <person name="Grigoriev I.V."/>
        </authorList>
    </citation>
    <scope>NUCLEOTIDE SEQUENCE [LARGE SCALE GENOMIC DNA]</scope>
    <source>
        <strain evidence="10">CBS 583.65</strain>
    </source>
</reference>
<feature type="region of interest" description="Disordered" evidence="7">
    <location>
        <begin position="443"/>
        <end position="465"/>
    </location>
</feature>
<evidence type="ECO:0000256" key="3">
    <source>
        <dbReference type="ARBA" id="ARBA00022833"/>
    </source>
</evidence>
<keyword evidence="4" id="KW-0805">Transcription regulation</keyword>
<dbReference type="RefSeq" id="XP_040665641.1">
    <property type="nucleotide sequence ID" value="XM_040806605.1"/>
</dbReference>
<feature type="region of interest" description="Disordered" evidence="7">
    <location>
        <begin position="15"/>
        <end position="236"/>
    </location>
</feature>
<feature type="domain" description="GATA-type" evidence="8">
    <location>
        <begin position="402"/>
        <end position="432"/>
    </location>
</feature>
<feature type="compositionally biased region" description="Low complexity" evidence="7">
    <location>
        <begin position="102"/>
        <end position="113"/>
    </location>
</feature>
<accession>A0A1L9PEG6</accession>
<name>A0A1L9PEG6_ASPVE</name>
<dbReference type="PANTHER" id="PTHR47172">
    <property type="entry name" value="OS01G0976800 PROTEIN"/>
    <property type="match status" value="1"/>
</dbReference>
<proteinExistence type="predicted"/>
<dbReference type="SMART" id="SM00401">
    <property type="entry name" value="ZnF_GATA"/>
    <property type="match status" value="1"/>
</dbReference>
<evidence type="ECO:0000256" key="7">
    <source>
        <dbReference type="SAM" id="MobiDB-lite"/>
    </source>
</evidence>
<feature type="compositionally biased region" description="Basic and acidic residues" evidence="7">
    <location>
        <begin position="64"/>
        <end position="76"/>
    </location>
</feature>
<dbReference type="OrthoDB" id="2162994at2759"/>
<evidence type="ECO:0000256" key="5">
    <source>
        <dbReference type="ARBA" id="ARBA00023163"/>
    </source>
</evidence>
<dbReference type="GO" id="GO:0043565">
    <property type="term" value="F:sequence-specific DNA binding"/>
    <property type="evidence" value="ECO:0007669"/>
    <property type="project" value="InterPro"/>
</dbReference>
<dbReference type="PROSITE" id="PS50114">
    <property type="entry name" value="GATA_ZN_FINGER_2"/>
    <property type="match status" value="1"/>
</dbReference>
<sequence length="465" mass="49758">MGSLEAGHRHRDHLPAIGFLGSRGPATSPAPLISPTTMYPNQPLPYSYSTTPTSGGPGYISPPESRRADDEKEKAPRQSLPSIHEALGNDNPLPYPPPPASAAPQQPNSAQPPHHLSSNLGRGEGPSGPPNPFSNGSSYLRESSMSHQSQLQGEASRSSLVSLNTQESRNPSLHSSSSGKSPTQSASTGITSISGSQTGPAYDYNAPPSAGSVASPGGYGGFSQPFPFQSQPPPGAPVYPAASYEARPYGTRVDEVKAGITGPHFAGPPNDSVKRHLDVYDFETSLNEMVDLSTRTLDFSRHYANKAHQSRSGPVMGSLPSLQEVEEMLNIQRRNHDALVRIRTAVYNQEHAMAEQMAQRKAFKLGVHEDDRMAMYQEEFKGSGFAGPDSKKRRGKAAPPGRCHSCNRAETPEWRRGPDGARTLCNACGLHYAKLTRKMGAKQAAGLGSNLKPKTALDSVSPRSH</sequence>
<evidence type="ECO:0000256" key="4">
    <source>
        <dbReference type="ARBA" id="ARBA00023015"/>
    </source>
</evidence>
<dbReference type="GO" id="GO:0006355">
    <property type="term" value="P:regulation of DNA-templated transcription"/>
    <property type="evidence" value="ECO:0007669"/>
    <property type="project" value="InterPro"/>
</dbReference>
<protein>
    <recommendedName>
        <fullName evidence="8">GATA-type domain-containing protein</fullName>
    </recommendedName>
</protein>
<keyword evidence="10" id="KW-1185">Reference proteome</keyword>
<organism evidence="9 10">
    <name type="scientific">Aspergillus versicolor CBS 583.65</name>
    <dbReference type="NCBI Taxonomy" id="1036611"/>
    <lineage>
        <taxon>Eukaryota</taxon>
        <taxon>Fungi</taxon>
        <taxon>Dikarya</taxon>
        <taxon>Ascomycota</taxon>
        <taxon>Pezizomycotina</taxon>
        <taxon>Eurotiomycetes</taxon>
        <taxon>Eurotiomycetidae</taxon>
        <taxon>Eurotiales</taxon>
        <taxon>Aspergillaceae</taxon>
        <taxon>Aspergillus</taxon>
        <taxon>Aspergillus subgen. Nidulantes</taxon>
    </lineage>
</organism>
<keyword evidence="3" id="KW-0862">Zinc</keyword>
<dbReference type="Gene3D" id="3.30.50.10">
    <property type="entry name" value="Erythroid Transcription Factor GATA-1, subunit A"/>
    <property type="match status" value="1"/>
</dbReference>
<keyword evidence="2 6" id="KW-0863">Zinc-finger</keyword>
<dbReference type="VEuPathDB" id="FungiDB:ASPVEDRAFT_129069"/>
<gene>
    <name evidence="9" type="ORF">ASPVEDRAFT_129069</name>
</gene>
<dbReference type="Pfam" id="PF00320">
    <property type="entry name" value="GATA"/>
    <property type="match status" value="1"/>
</dbReference>
<dbReference type="STRING" id="1036611.A0A1L9PEG6"/>
<dbReference type="EMBL" id="KV878127">
    <property type="protein sequence ID" value="OJI99878.1"/>
    <property type="molecule type" value="Genomic_DNA"/>
</dbReference>